<reference evidence="1 2" key="1">
    <citation type="submission" date="2023-11" db="EMBL/GenBank/DDBJ databases">
        <title>Halocaridina rubra genome assembly.</title>
        <authorList>
            <person name="Smith C."/>
        </authorList>
    </citation>
    <scope>NUCLEOTIDE SEQUENCE [LARGE SCALE GENOMIC DNA]</scope>
    <source>
        <strain evidence="1">EP-1</strain>
        <tissue evidence="1">Whole</tissue>
    </source>
</reference>
<organism evidence="1 2">
    <name type="scientific">Halocaridina rubra</name>
    <name type="common">Hawaiian red shrimp</name>
    <dbReference type="NCBI Taxonomy" id="373956"/>
    <lineage>
        <taxon>Eukaryota</taxon>
        <taxon>Metazoa</taxon>
        <taxon>Ecdysozoa</taxon>
        <taxon>Arthropoda</taxon>
        <taxon>Crustacea</taxon>
        <taxon>Multicrustacea</taxon>
        <taxon>Malacostraca</taxon>
        <taxon>Eumalacostraca</taxon>
        <taxon>Eucarida</taxon>
        <taxon>Decapoda</taxon>
        <taxon>Pleocyemata</taxon>
        <taxon>Caridea</taxon>
        <taxon>Atyoidea</taxon>
        <taxon>Atyidae</taxon>
        <taxon>Halocaridina</taxon>
    </lineage>
</organism>
<protein>
    <submittedName>
        <fullName evidence="1">Uncharacterized protein</fullName>
    </submittedName>
</protein>
<keyword evidence="2" id="KW-1185">Reference proteome</keyword>
<dbReference type="EMBL" id="JAXCGZ010002648">
    <property type="protein sequence ID" value="KAK7083694.1"/>
    <property type="molecule type" value="Genomic_DNA"/>
</dbReference>
<accession>A0AAN9AD76</accession>
<evidence type="ECO:0000313" key="1">
    <source>
        <dbReference type="EMBL" id="KAK7083694.1"/>
    </source>
</evidence>
<dbReference type="Proteomes" id="UP001381693">
    <property type="component" value="Unassembled WGS sequence"/>
</dbReference>
<dbReference type="AlphaFoldDB" id="A0AAN9AD76"/>
<sequence>MSLRVASLLHCRGRVTLAKRPHLTDTVWRFVARGLVGAATASSHLPPDSGTLFLLLSFLILMTFHPSKSRSIVF</sequence>
<evidence type="ECO:0000313" key="2">
    <source>
        <dbReference type="Proteomes" id="UP001381693"/>
    </source>
</evidence>
<comment type="caution">
    <text evidence="1">The sequence shown here is derived from an EMBL/GenBank/DDBJ whole genome shotgun (WGS) entry which is preliminary data.</text>
</comment>
<proteinExistence type="predicted"/>
<name>A0AAN9AD76_HALRR</name>
<gene>
    <name evidence="1" type="ORF">SK128_026101</name>
</gene>